<evidence type="ECO:0000256" key="1">
    <source>
        <dbReference type="ARBA" id="ARBA00009981"/>
    </source>
</evidence>
<dbReference type="SUPFAM" id="SSF143120">
    <property type="entry name" value="YefM-like"/>
    <property type="match status" value="1"/>
</dbReference>
<organism evidence="2 3">
    <name type="scientific">Candidatus Roizmanbacteria bacterium CG17_big_fil_post_rev_8_21_14_2_50_39_7</name>
    <dbReference type="NCBI Taxonomy" id="1974858"/>
    <lineage>
        <taxon>Bacteria</taxon>
        <taxon>Candidatus Roizmaniibacteriota</taxon>
    </lineage>
</organism>
<protein>
    <recommendedName>
        <fullName evidence="4">Antitoxin</fullName>
    </recommendedName>
</protein>
<dbReference type="EMBL" id="PFEV01000084">
    <property type="protein sequence ID" value="PIV71044.1"/>
    <property type="molecule type" value="Genomic_DNA"/>
</dbReference>
<evidence type="ECO:0000313" key="3">
    <source>
        <dbReference type="Proteomes" id="UP000228762"/>
    </source>
</evidence>
<dbReference type="InterPro" id="IPR036165">
    <property type="entry name" value="YefM-like_sf"/>
</dbReference>
<reference evidence="3" key="1">
    <citation type="submission" date="2017-09" db="EMBL/GenBank/DDBJ databases">
        <title>Depth-based differentiation of microbial function through sediment-hosted aquifers and enrichment of novel symbionts in the deep terrestrial subsurface.</title>
        <authorList>
            <person name="Probst A.J."/>
            <person name="Ladd B."/>
            <person name="Jarett J.K."/>
            <person name="Geller-Mcgrath D.E."/>
            <person name="Sieber C.M.K."/>
            <person name="Emerson J.B."/>
            <person name="Anantharaman K."/>
            <person name="Thomas B.C."/>
            <person name="Malmstrom R."/>
            <person name="Stieglmeier M."/>
            <person name="Klingl A."/>
            <person name="Woyke T."/>
            <person name="Ryan C.M."/>
            <person name="Banfield J.F."/>
        </authorList>
    </citation>
    <scope>NUCLEOTIDE SEQUENCE [LARGE SCALE GENOMIC DNA]</scope>
</reference>
<name>A0A2M7EKD6_9BACT</name>
<gene>
    <name evidence="2" type="ORF">COW57_01780</name>
</gene>
<dbReference type="Proteomes" id="UP000228762">
    <property type="component" value="Unassembled WGS sequence"/>
</dbReference>
<comment type="caution">
    <text evidence="2">The sequence shown here is derived from an EMBL/GenBank/DDBJ whole genome shotgun (WGS) entry which is preliminary data.</text>
</comment>
<comment type="similarity">
    <text evidence="1">Belongs to the phD/YefM antitoxin family.</text>
</comment>
<evidence type="ECO:0008006" key="4">
    <source>
        <dbReference type="Google" id="ProtNLM"/>
    </source>
</evidence>
<accession>A0A2M7EKD6</accession>
<dbReference type="AlphaFoldDB" id="A0A2M7EKD6"/>
<proteinExistence type="inferred from homology"/>
<evidence type="ECO:0000313" key="2">
    <source>
        <dbReference type="EMBL" id="PIV71044.1"/>
    </source>
</evidence>
<sequence>MLNTVSAKQIQRGYKKIFEQAKSDNKPIVVITNNKPVGAIISIHLLDKLNKNMQLELLEQEAIKEYRKGQTKKISTSKELQDFFKEVRDAAK</sequence>